<accession>A0A9P1NYV7</accession>
<evidence type="ECO:0000256" key="4">
    <source>
        <dbReference type="ARBA" id="ARBA00022777"/>
    </source>
</evidence>
<dbReference type="InterPro" id="IPR005467">
    <property type="entry name" value="His_kinase_dom"/>
</dbReference>
<evidence type="ECO:0000256" key="1">
    <source>
        <dbReference type="ARBA" id="ARBA00000085"/>
    </source>
</evidence>
<dbReference type="SUPFAM" id="SSF47384">
    <property type="entry name" value="Homodimeric domain of signal transducing histidine kinase"/>
    <property type="match status" value="1"/>
</dbReference>
<dbReference type="InterPro" id="IPR001789">
    <property type="entry name" value="Sig_transdc_resp-reg_receiver"/>
</dbReference>
<reference evidence="9 10" key="1">
    <citation type="submission" date="2014-02" db="EMBL/GenBank/DDBJ databases">
        <authorList>
            <person name="Genoscope - CEA"/>
        </authorList>
    </citation>
    <scope>NUCLEOTIDE SEQUENCE [LARGE SCALE GENOMIC DNA]</scope>
    <source>
        <strain evidence="9 10">PCC 8005</strain>
    </source>
</reference>
<dbReference type="GO" id="GO:0000155">
    <property type="term" value="F:phosphorelay sensor kinase activity"/>
    <property type="evidence" value="ECO:0007669"/>
    <property type="project" value="InterPro"/>
</dbReference>
<gene>
    <name evidence="9" type="ORF">ARTHRO_10652</name>
</gene>
<evidence type="ECO:0000256" key="2">
    <source>
        <dbReference type="ARBA" id="ARBA00012438"/>
    </source>
</evidence>
<evidence type="ECO:0000313" key="10">
    <source>
        <dbReference type="Proteomes" id="UP000032946"/>
    </source>
</evidence>
<dbReference type="AlphaFoldDB" id="A0A9P1NYV7"/>
<dbReference type="Pfam" id="PF02518">
    <property type="entry name" value="HATPase_c"/>
    <property type="match status" value="1"/>
</dbReference>
<dbReference type="InterPro" id="IPR011006">
    <property type="entry name" value="CheY-like_superfamily"/>
</dbReference>
<dbReference type="SUPFAM" id="SSF55874">
    <property type="entry name" value="ATPase domain of HSP90 chaperone/DNA topoisomerase II/histidine kinase"/>
    <property type="match status" value="1"/>
</dbReference>
<keyword evidence="9" id="KW-0808">Transferase</keyword>
<dbReference type="Gene3D" id="3.40.50.2300">
    <property type="match status" value="1"/>
</dbReference>
<dbReference type="PROSITE" id="PS50110">
    <property type="entry name" value="RESPONSE_REGULATORY"/>
    <property type="match status" value="1"/>
</dbReference>
<dbReference type="FunFam" id="3.40.50.2300:FF:000444">
    <property type="entry name" value="Sensory transduction histidine kinase"/>
    <property type="match status" value="1"/>
</dbReference>
<dbReference type="Pfam" id="PF00512">
    <property type="entry name" value="HisKA"/>
    <property type="match status" value="1"/>
</dbReference>
<comment type="catalytic activity">
    <reaction evidence="1">
        <text>ATP + protein L-histidine = ADP + protein N-phospho-L-histidine.</text>
        <dbReference type="EC" id="2.7.13.3"/>
    </reaction>
</comment>
<protein>
    <recommendedName>
        <fullName evidence="2">histidine kinase</fullName>
        <ecNumber evidence="2">2.7.13.3</ecNumber>
    </recommendedName>
</protein>
<keyword evidence="5" id="KW-0902">Two-component regulatory system</keyword>
<organism evidence="9 10">
    <name type="scientific">Limnospira indica PCC 8005</name>
    <dbReference type="NCBI Taxonomy" id="376219"/>
    <lineage>
        <taxon>Bacteria</taxon>
        <taxon>Bacillati</taxon>
        <taxon>Cyanobacteriota</taxon>
        <taxon>Cyanophyceae</taxon>
        <taxon>Oscillatoriophycideae</taxon>
        <taxon>Oscillatoriales</taxon>
        <taxon>Sirenicapillariaceae</taxon>
        <taxon>Limnospira</taxon>
    </lineage>
</organism>
<dbReference type="SMART" id="SM00388">
    <property type="entry name" value="HisKA"/>
    <property type="match status" value="1"/>
</dbReference>
<dbReference type="InterPro" id="IPR004358">
    <property type="entry name" value="Sig_transdc_His_kin-like_C"/>
</dbReference>
<sequence>MLSILVIDDEPDNFDVIETFLSNQDYQLHYAASGQEGISALKLIQPDLILLDVMMPAIDGIEVCRRIKAMPLWQSTPIIMVTALSSKESLAKCIAAGADDFIGKPVNALELRSRVHSMLRIKQQYDQISHLSNVQKNTIQVLEKTLVRLRGNLASSLSHELNTPLNGVLGMLALVMEDLKDIEDVEMSETVEMLRLAYQSACRLENLVKRFLIYLELELISSEEKEVPPGSTMLSLYFVEPICKKYAPDSQRYDDFKLDIEPATVAISERYLSIILNELIDNALKFSKPGKPISIRSQIITEGEKLGLWIHDLGRGMTEEQINQIGAFMQFERKSYEQQGLGVGLKIVDKIVELVGGTIQINSIYNQETMIYITLPIVH</sequence>
<dbReference type="Pfam" id="PF00072">
    <property type="entry name" value="Response_reg"/>
    <property type="match status" value="1"/>
</dbReference>
<dbReference type="SMART" id="SM00448">
    <property type="entry name" value="REC"/>
    <property type="match status" value="1"/>
</dbReference>
<evidence type="ECO:0000256" key="3">
    <source>
        <dbReference type="ARBA" id="ARBA00022553"/>
    </source>
</evidence>
<dbReference type="EMBL" id="FO818640">
    <property type="protein sequence ID" value="CDM92979.1"/>
    <property type="molecule type" value="Genomic_DNA"/>
</dbReference>
<dbReference type="InterPro" id="IPR003594">
    <property type="entry name" value="HATPase_dom"/>
</dbReference>
<proteinExistence type="predicted"/>
<dbReference type="Gene3D" id="3.30.565.10">
    <property type="entry name" value="Histidine kinase-like ATPase, C-terminal domain"/>
    <property type="match status" value="1"/>
</dbReference>
<dbReference type="RefSeq" id="WP_006621687.1">
    <property type="nucleotide sequence ID" value="NZ_FO818640.1"/>
</dbReference>
<evidence type="ECO:0000259" key="7">
    <source>
        <dbReference type="PROSITE" id="PS50109"/>
    </source>
</evidence>
<dbReference type="Proteomes" id="UP000032946">
    <property type="component" value="Chromosome"/>
</dbReference>
<keyword evidence="3 6" id="KW-0597">Phosphoprotein</keyword>
<feature type="modified residue" description="4-aspartylphosphate" evidence="6">
    <location>
        <position position="52"/>
    </location>
</feature>
<name>A0A9P1NYV7_9CYAN</name>
<dbReference type="PROSITE" id="PS50109">
    <property type="entry name" value="HIS_KIN"/>
    <property type="match status" value="1"/>
</dbReference>
<evidence type="ECO:0000256" key="6">
    <source>
        <dbReference type="PROSITE-ProRule" id="PRU00169"/>
    </source>
</evidence>
<dbReference type="SMART" id="SM00387">
    <property type="entry name" value="HATPase_c"/>
    <property type="match status" value="1"/>
</dbReference>
<evidence type="ECO:0000313" key="9">
    <source>
        <dbReference type="EMBL" id="CDM92979.1"/>
    </source>
</evidence>
<evidence type="ECO:0000259" key="8">
    <source>
        <dbReference type="PROSITE" id="PS50110"/>
    </source>
</evidence>
<dbReference type="InterPro" id="IPR003661">
    <property type="entry name" value="HisK_dim/P_dom"/>
</dbReference>
<feature type="domain" description="Response regulatory" evidence="8">
    <location>
        <begin position="3"/>
        <end position="119"/>
    </location>
</feature>
<dbReference type="PANTHER" id="PTHR43547">
    <property type="entry name" value="TWO-COMPONENT HISTIDINE KINASE"/>
    <property type="match status" value="1"/>
</dbReference>
<dbReference type="Gene3D" id="1.10.287.130">
    <property type="match status" value="1"/>
</dbReference>
<dbReference type="PANTHER" id="PTHR43547:SF2">
    <property type="entry name" value="HYBRID SIGNAL TRANSDUCTION HISTIDINE KINASE C"/>
    <property type="match status" value="1"/>
</dbReference>
<dbReference type="InterPro" id="IPR036890">
    <property type="entry name" value="HATPase_C_sf"/>
</dbReference>
<keyword evidence="10" id="KW-1185">Reference proteome</keyword>
<keyword evidence="4 9" id="KW-0418">Kinase</keyword>
<dbReference type="EC" id="2.7.13.3" evidence="2"/>
<dbReference type="PRINTS" id="PR00344">
    <property type="entry name" value="BCTRLSENSOR"/>
</dbReference>
<dbReference type="CDD" id="cd00082">
    <property type="entry name" value="HisKA"/>
    <property type="match status" value="1"/>
</dbReference>
<dbReference type="SUPFAM" id="SSF52172">
    <property type="entry name" value="CheY-like"/>
    <property type="match status" value="1"/>
</dbReference>
<feature type="domain" description="Histidine kinase" evidence="7">
    <location>
        <begin position="156"/>
        <end position="379"/>
    </location>
</feature>
<dbReference type="InterPro" id="IPR036097">
    <property type="entry name" value="HisK_dim/P_sf"/>
</dbReference>
<evidence type="ECO:0000256" key="5">
    <source>
        <dbReference type="ARBA" id="ARBA00023012"/>
    </source>
</evidence>